<evidence type="ECO:0000313" key="8">
    <source>
        <dbReference type="Proteomes" id="UP000250235"/>
    </source>
</evidence>
<evidence type="ECO:0000256" key="1">
    <source>
        <dbReference type="ARBA" id="ARBA00022723"/>
    </source>
</evidence>
<dbReference type="InterPro" id="IPR003656">
    <property type="entry name" value="Znf_BED"/>
</dbReference>
<evidence type="ECO:0000256" key="5">
    <source>
        <dbReference type="SAM" id="MobiDB-lite"/>
    </source>
</evidence>
<keyword evidence="3" id="KW-0862">Zinc</keyword>
<evidence type="ECO:0000256" key="2">
    <source>
        <dbReference type="ARBA" id="ARBA00022771"/>
    </source>
</evidence>
<gene>
    <name evidence="7" type="ORF">F511_16862</name>
</gene>
<dbReference type="PROSITE" id="PS50808">
    <property type="entry name" value="ZF_BED"/>
    <property type="match status" value="1"/>
</dbReference>
<feature type="domain" description="BED-type" evidence="6">
    <location>
        <begin position="35"/>
        <end position="94"/>
    </location>
</feature>
<dbReference type="EMBL" id="KV005084">
    <property type="protein sequence ID" value="KZV34343.1"/>
    <property type="molecule type" value="Genomic_DNA"/>
</dbReference>
<accession>A0A2Z7BIS1</accession>
<dbReference type="AlphaFoldDB" id="A0A2Z7BIS1"/>
<keyword evidence="8" id="KW-1185">Reference proteome</keyword>
<organism evidence="7 8">
    <name type="scientific">Dorcoceras hygrometricum</name>
    <dbReference type="NCBI Taxonomy" id="472368"/>
    <lineage>
        <taxon>Eukaryota</taxon>
        <taxon>Viridiplantae</taxon>
        <taxon>Streptophyta</taxon>
        <taxon>Embryophyta</taxon>
        <taxon>Tracheophyta</taxon>
        <taxon>Spermatophyta</taxon>
        <taxon>Magnoliopsida</taxon>
        <taxon>eudicotyledons</taxon>
        <taxon>Gunneridae</taxon>
        <taxon>Pentapetalae</taxon>
        <taxon>asterids</taxon>
        <taxon>lamiids</taxon>
        <taxon>Lamiales</taxon>
        <taxon>Gesneriaceae</taxon>
        <taxon>Didymocarpoideae</taxon>
        <taxon>Trichosporeae</taxon>
        <taxon>Loxocarpinae</taxon>
        <taxon>Dorcoceras</taxon>
    </lineage>
</organism>
<sequence length="127" mass="14375">MKSNMPSQTSNAAESETQESTARQQKRKQFAAPKQPRSIFWQHCKKGTRKLSDEIIQHIGICKYCKVEIPTFHGSTSGLKNHLVKRCKSSPLYDGSNENNSQAILTNETMEQGNAWFLIFSAKKDVN</sequence>
<keyword evidence="2 4" id="KW-0863">Zinc-finger</keyword>
<feature type="region of interest" description="Disordered" evidence="5">
    <location>
        <begin position="1"/>
        <end position="36"/>
    </location>
</feature>
<proteinExistence type="predicted"/>
<dbReference type="Proteomes" id="UP000250235">
    <property type="component" value="Unassembled WGS sequence"/>
</dbReference>
<evidence type="ECO:0000256" key="3">
    <source>
        <dbReference type="ARBA" id="ARBA00022833"/>
    </source>
</evidence>
<evidence type="ECO:0000259" key="6">
    <source>
        <dbReference type="PROSITE" id="PS50808"/>
    </source>
</evidence>
<dbReference type="GO" id="GO:0008270">
    <property type="term" value="F:zinc ion binding"/>
    <property type="evidence" value="ECO:0007669"/>
    <property type="project" value="UniProtKB-KW"/>
</dbReference>
<evidence type="ECO:0000256" key="4">
    <source>
        <dbReference type="PROSITE-ProRule" id="PRU00027"/>
    </source>
</evidence>
<dbReference type="OrthoDB" id="1321709at2759"/>
<feature type="compositionally biased region" description="Polar residues" evidence="5">
    <location>
        <begin position="1"/>
        <end position="23"/>
    </location>
</feature>
<keyword evidence="1" id="KW-0479">Metal-binding</keyword>
<reference evidence="7 8" key="1">
    <citation type="journal article" date="2015" name="Proc. Natl. Acad. Sci. U.S.A.">
        <title>The resurrection genome of Boea hygrometrica: A blueprint for survival of dehydration.</title>
        <authorList>
            <person name="Xiao L."/>
            <person name="Yang G."/>
            <person name="Zhang L."/>
            <person name="Yang X."/>
            <person name="Zhao S."/>
            <person name="Ji Z."/>
            <person name="Zhou Q."/>
            <person name="Hu M."/>
            <person name="Wang Y."/>
            <person name="Chen M."/>
            <person name="Xu Y."/>
            <person name="Jin H."/>
            <person name="Xiao X."/>
            <person name="Hu G."/>
            <person name="Bao F."/>
            <person name="Hu Y."/>
            <person name="Wan P."/>
            <person name="Li L."/>
            <person name="Deng X."/>
            <person name="Kuang T."/>
            <person name="Xiang C."/>
            <person name="Zhu J.K."/>
            <person name="Oliver M.J."/>
            <person name="He Y."/>
        </authorList>
    </citation>
    <scope>NUCLEOTIDE SEQUENCE [LARGE SCALE GENOMIC DNA]</scope>
    <source>
        <strain evidence="8">cv. XS01</strain>
    </source>
</reference>
<protein>
    <recommendedName>
        <fullName evidence="6">BED-type domain-containing protein</fullName>
    </recommendedName>
</protein>
<name>A0A2Z7BIS1_9LAMI</name>
<dbReference type="SMART" id="SM00614">
    <property type="entry name" value="ZnF_BED"/>
    <property type="match status" value="1"/>
</dbReference>
<dbReference type="GO" id="GO:0003677">
    <property type="term" value="F:DNA binding"/>
    <property type="evidence" value="ECO:0007669"/>
    <property type="project" value="InterPro"/>
</dbReference>
<evidence type="ECO:0000313" key="7">
    <source>
        <dbReference type="EMBL" id="KZV34343.1"/>
    </source>
</evidence>